<keyword evidence="1" id="KW-1185">Reference proteome</keyword>
<dbReference type="WBParaSite" id="PSAMB.scaffold20520size721.g38077.t1">
    <property type="protein sequence ID" value="PSAMB.scaffold20520size721.g38077.t1"/>
    <property type="gene ID" value="PSAMB.scaffold20520size721.g38077"/>
</dbReference>
<dbReference type="AlphaFoldDB" id="A0A914VJM4"/>
<protein>
    <submittedName>
        <fullName evidence="2">Uncharacterized protein</fullName>
    </submittedName>
</protein>
<name>A0A914VJM4_9BILA</name>
<accession>A0A914VJM4</accession>
<reference evidence="2" key="1">
    <citation type="submission" date="2022-11" db="UniProtKB">
        <authorList>
            <consortium name="WormBaseParasite"/>
        </authorList>
    </citation>
    <scope>IDENTIFICATION</scope>
</reference>
<dbReference type="Proteomes" id="UP000887566">
    <property type="component" value="Unplaced"/>
</dbReference>
<sequence length="82" mass="8818">PEQLQGLKLICASIAQPKADATSTIAELQAEFPNVVRLIEEHPIVSSDLPLHYKTIQQETANDAVLTAVVKAAKSGRWPAAD</sequence>
<organism evidence="1 2">
    <name type="scientific">Plectus sambesii</name>
    <dbReference type="NCBI Taxonomy" id="2011161"/>
    <lineage>
        <taxon>Eukaryota</taxon>
        <taxon>Metazoa</taxon>
        <taxon>Ecdysozoa</taxon>
        <taxon>Nematoda</taxon>
        <taxon>Chromadorea</taxon>
        <taxon>Plectida</taxon>
        <taxon>Plectina</taxon>
        <taxon>Plectoidea</taxon>
        <taxon>Plectidae</taxon>
        <taxon>Plectus</taxon>
    </lineage>
</organism>
<evidence type="ECO:0000313" key="1">
    <source>
        <dbReference type="Proteomes" id="UP000887566"/>
    </source>
</evidence>
<proteinExistence type="predicted"/>
<evidence type="ECO:0000313" key="2">
    <source>
        <dbReference type="WBParaSite" id="PSAMB.scaffold20520size721.g38077.t1"/>
    </source>
</evidence>